<sequence>MRLKRKGHHEWLPFELPNGTICLFLLPFLVTLVAGQQVLRGKPPEFGKDDLPPKTIDVFEGQTVSLKCSSSNADRVAWISPVGRTSPLGELSFIASRNDSTDFRCLAANDFGTTTHVTRINVHCEFFLQTLQNLSQA</sequence>
<evidence type="ECO:0000313" key="2">
    <source>
        <dbReference type="EMBL" id="PAV70403.1"/>
    </source>
</evidence>
<comment type="caution">
    <text evidence="2">The sequence shown here is derived from an EMBL/GenBank/DDBJ whole genome shotgun (WGS) entry which is preliminary data.</text>
</comment>
<feature type="domain" description="Immunoglobulin" evidence="1">
    <location>
        <begin position="53"/>
        <end position="123"/>
    </location>
</feature>
<dbReference type="InterPro" id="IPR013783">
    <property type="entry name" value="Ig-like_fold"/>
</dbReference>
<dbReference type="InterPro" id="IPR036179">
    <property type="entry name" value="Ig-like_dom_sf"/>
</dbReference>
<name>A0A2A2K961_9BILA</name>
<dbReference type="AlphaFoldDB" id="A0A2A2K961"/>
<evidence type="ECO:0000313" key="3">
    <source>
        <dbReference type="Proteomes" id="UP000218231"/>
    </source>
</evidence>
<dbReference type="EMBL" id="LIAE01009280">
    <property type="protein sequence ID" value="PAV70403.1"/>
    <property type="molecule type" value="Genomic_DNA"/>
</dbReference>
<proteinExistence type="predicted"/>
<dbReference type="SMART" id="SM00409">
    <property type="entry name" value="IG"/>
    <property type="match status" value="1"/>
</dbReference>
<organism evidence="2 3">
    <name type="scientific">Diploscapter pachys</name>
    <dbReference type="NCBI Taxonomy" id="2018661"/>
    <lineage>
        <taxon>Eukaryota</taxon>
        <taxon>Metazoa</taxon>
        <taxon>Ecdysozoa</taxon>
        <taxon>Nematoda</taxon>
        <taxon>Chromadorea</taxon>
        <taxon>Rhabditida</taxon>
        <taxon>Rhabditina</taxon>
        <taxon>Rhabditomorpha</taxon>
        <taxon>Rhabditoidea</taxon>
        <taxon>Rhabditidae</taxon>
        <taxon>Diploscapter</taxon>
    </lineage>
</organism>
<gene>
    <name evidence="2" type="ORF">WR25_06438</name>
</gene>
<accession>A0A2A2K961</accession>
<protein>
    <recommendedName>
        <fullName evidence="1">Immunoglobulin domain-containing protein</fullName>
    </recommendedName>
</protein>
<dbReference type="SUPFAM" id="SSF48726">
    <property type="entry name" value="Immunoglobulin"/>
    <property type="match status" value="1"/>
</dbReference>
<dbReference type="Proteomes" id="UP000218231">
    <property type="component" value="Unassembled WGS sequence"/>
</dbReference>
<reference evidence="2 3" key="1">
    <citation type="journal article" date="2017" name="Curr. Biol.">
        <title>Genome architecture and evolution of a unichromosomal asexual nematode.</title>
        <authorList>
            <person name="Fradin H."/>
            <person name="Zegar C."/>
            <person name="Gutwein M."/>
            <person name="Lucas J."/>
            <person name="Kovtun M."/>
            <person name="Corcoran D."/>
            <person name="Baugh L.R."/>
            <person name="Kiontke K."/>
            <person name="Gunsalus K."/>
            <person name="Fitch D.H."/>
            <person name="Piano F."/>
        </authorList>
    </citation>
    <scope>NUCLEOTIDE SEQUENCE [LARGE SCALE GENOMIC DNA]</scope>
    <source>
        <strain evidence="2">PF1309</strain>
    </source>
</reference>
<dbReference type="InterPro" id="IPR003599">
    <property type="entry name" value="Ig_sub"/>
</dbReference>
<keyword evidence="3" id="KW-1185">Reference proteome</keyword>
<dbReference type="OrthoDB" id="10055367at2759"/>
<evidence type="ECO:0000259" key="1">
    <source>
        <dbReference type="SMART" id="SM00409"/>
    </source>
</evidence>
<dbReference type="Gene3D" id="2.60.40.10">
    <property type="entry name" value="Immunoglobulins"/>
    <property type="match status" value="1"/>
</dbReference>